<organism evidence="3 4">
    <name type="scientific">Paraconiothyrium brasiliense</name>
    <dbReference type="NCBI Taxonomy" id="300254"/>
    <lineage>
        <taxon>Eukaryota</taxon>
        <taxon>Fungi</taxon>
        <taxon>Dikarya</taxon>
        <taxon>Ascomycota</taxon>
        <taxon>Pezizomycotina</taxon>
        <taxon>Dothideomycetes</taxon>
        <taxon>Pleosporomycetidae</taxon>
        <taxon>Pleosporales</taxon>
        <taxon>Massarineae</taxon>
        <taxon>Didymosphaeriaceae</taxon>
        <taxon>Paraconiothyrium</taxon>
    </lineage>
</organism>
<evidence type="ECO:0008006" key="5">
    <source>
        <dbReference type="Google" id="ProtNLM"/>
    </source>
</evidence>
<dbReference type="InterPro" id="IPR010730">
    <property type="entry name" value="HET"/>
</dbReference>
<evidence type="ECO:0000259" key="1">
    <source>
        <dbReference type="Pfam" id="PF00931"/>
    </source>
</evidence>
<dbReference type="Proteomes" id="UP001521785">
    <property type="component" value="Unassembled WGS sequence"/>
</dbReference>
<dbReference type="EMBL" id="JAKJXO020000006">
    <property type="protein sequence ID" value="KAL1603800.1"/>
    <property type="molecule type" value="Genomic_DNA"/>
</dbReference>
<dbReference type="SUPFAM" id="SSF52540">
    <property type="entry name" value="P-loop containing nucleoside triphosphate hydrolases"/>
    <property type="match status" value="1"/>
</dbReference>
<evidence type="ECO:0000313" key="3">
    <source>
        <dbReference type="EMBL" id="KAL1603800.1"/>
    </source>
</evidence>
<dbReference type="Gene3D" id="3.40.50.300">
    <property type="entry name" value="P-loop containing nucleotide triphosphate hydrolases"/>
    <property type="match status" value="1"/>
</dbReference>
<name>A0ABR3RH76_9PLEO</name>
<proteinExistence type="predicted"/>
<comment type="caution">
    <text evidence="3">The sequence shown here is derived from an EMBL/GenBank/DDBJ whole genome shotgun (WGS) entry which is preliminary data.</text>
</comment>
<keyword evidence="4" id="KW-1185">Reference proteome</keyword>
<evidence type="ECO:0000259" key="2">
    <source>
        <dbReference type="Pfam" id="PF06985"/>
    </source>
</evidence>
<protein>
    <recommendedName>
        <fullName evidence="5">HET-domain-containing protein</fullName>
    </recommendedName>
</protein>
<reference evidence="3 4" key="1">
    <citation type="submission" date="2024-02" db="EMBL/GenBank/DDBJ databases">
        <title>De novo assembly and annotation of 12 fungi associated with fruit tree decline syndrome in Ontario, Canada.</title>
        <authorList>
            <person name="Sulman M."/>
            <person name="Ellouze W."/>
            <person name="Ilyukhin E."/>
        </authorList>
    </citation>
    <scope>NUCLEOTIDE SEQUENCE [LARGE SCALE GENOMIC DNA]</scope>
    <source>
        <strain evidence="3 4">M42-189</strain>
    </source>
</reference>
<feature type="domain" description="NB-ARC" evidence="1">
    <location>
        <begin position="299"/>
        <end position="476"/>
    </location>
</feature>
<dbReference type="InterPro" id="IPR002182">
    <property type="entry name" value="NB-ARC"/>
</dbReference>
<dbReference type="Pfam" id="PF06985">
    <property type="entry name" value="HET"/>
    <property type="match status" value="1"/>
</dbReference>
<sequence length="493" mass="55692">MSAQGYYNNQGPQYPQQRPCGDMIRLLKCVPGNDSFELASFDDDHAPPYAILSHTWIEGHEVTYSELLAGSSVNKDGYNKIRFCGEQATADNLEYFWIDTCCIDKSNSVELSTAINSMFRWYQHADTCYVYLSDVLVPHQICDAQASHASWESAFRQSRWFTRGWTLQELLAPTTIKFFSVDGKLLGSKASLEHEIHSITGIPISALRGQKLADFSVAERMNWVGKRTTKWKEDKIYCLLGIFDVFLPLNYGEGEEYAALRLQDEIQKRRHRRTQKYPQDIPVSSSLPFTRNELFVGRESQLQAIEETIVSRDTHQRMAIYGLGGCGKSALALEFAYRALATNPRHEIFWVSAMSQESVGLAFREIAVRLKIPGINDDNANLKKLVREALSSKTSNDWLMIVDNADDPRILLESDSEDPKSIPLIDYVPRSNKGAILFTTRSREAAAELSQTCVLSLDDMGEAEAQQLLMNRTTNKSLLDDRAAVNKLLQSLT</sequence>
<dbReference type="PANTHER" id="PTHR10622">
    <property type="entry name" value="HET DOMAIN-CONTAINING PROTEIN"/>
    <property type="match status" value="1"/>
</dbReference>
<feature type="domain" description="Heterokaryon incompatibility" evidence="2">
    <location>
        <begin position="49"/>
        <end position="134"/>
    </location>
</feature>
<dbReference type="PANTHER" id="PTHR10622:SF11">
    <property type="entry name" value="HET-DOMAIN-CONTAINING PROTEIN"/>
    <property type="match status" value="1"/>
</dbReference>
<dbReference type="InterPro" id="IPR027417">
    <property type="entry name" value="P-loop_NTPase"/>
</dbReference>
<dbReference type="Pfam" id="PF00931">
    <property type="entry name" value="NB-ARC"/>
    <property type="match status" value="1"/>
</dbReference>
<gene>
    <name evidence="3" type="ORF">SLS60_005391</name>
</gene>
<accession>A0ABR3RH76</accession>
<evidence type="ECO:0000313" key="4">
    <source>
        <dbReference type="Proteomes" id="UP001521785"/>
    </source>
</evidence>